<dbReference type="OrthoDB" id="10349722at2759"/>
<feature type="compositionally biased region" description="Polar residues" evidence="1">
    <location>
        <begin position="97"/>
        <end position="120"/>
    </location>
</feature>
<organism evidence="2 3">
    <name type="scientific">Symbiodinium pilosum</name>
    <name type="common">Dinoflagellate</name>
    <dbReference type="NCBI Taxonomy" id="2952"/>
    <lineage>
        <taxon>Eukaryota</taxon>
        <taxon>Sar</taxon>
        <taxon>Alveolata</taxon>
        <taxon>Dinophyceae</taxon>
        <taxon>Suessiales</taxon>
        <taxon>Symbiodiniaceae</taxon>
        <taxon>Symbiodinium</taxon>
    </lineage>
</organism>
<proteinExistence type="predicted"/>
<dbReference type="Proteomes" id="UP000649617">
    <property type="component" value="Unassembled WGS sequence"/>
</dbReference>
<protein>
    <submittedName>
        <fullName evidence="2">Uncharacterized protein</fullName>
    </submittedName>
</protein>
<accession>A0A812Y581</accession>
<comment type="caution">
    <text evidence="2">The sequence shown here is derived from an EMBL/GenBank/DDBJ whole genome shotgun (WGS) entry which is preliminary data.</text>
</comment>
<keyword evidence="3" id="KW-1185">Reference proteome</keyword>
<feature type="region of interest" description="Disordered" evidence="1">
    <location>
        <begin position="89"/>
        <end position="142"/>
    </location>
</feature>
<gene>
    <name evidence="2" type="ORF">SPIL2461_LOCUS22478</name>
</gene>
<dbReference type="EMBL" id="CAJNIZ010047338">
    <property type="protein sequence ID" value="CAE7766343.1"/>
    <property type="molecule type" value="Genomic_DNA"/>
</dbReference>
<reference evidence="2" key="1">
    <citation type="submission" date="2021-02" db="EMBL/GenBank/DDBJ databases">
        <authorList>
            <person name="Dougan E. K."/>
            <person name="Rhodes N."/>
            <person name="Thang M."/>
            <person name="Chan C."/>
        </authorList>
    </citation>
    <scope>NUCLEOTIDE SEQUENCE</scope>
</reference>
<name>A0A812Y581_SYMPI</name>
<evidence type="ECO:0000313" key="2">
    <source>
        <dbReference type="EMBL" id="CAE7766343.1"/>
    </source>
</evidence>
<sequence>MANVEEGVRAVKHEAEALRQPFVAAGEEWNSRMRNFMQELEQQVRQPILEAAERFQGQIESQRQSFQDQFRNAQQDPAHGCILGGCGQQPEVAGSREASSGNLNMRTPTSRANASHQSLSHMEKELASAQPPRFLAEPGQGSSFSQLPLVEIQEERKCAACF</sequence>
<dbReference type="AlphaFoldDB" id="A0A812Y581"/>
<evidence type="ECO:0000313" key="3">
    <source>
        <dbReference type="Proteomes" id="UP000649617"/>
    </source>
</evidence>
<evidence type="ECO:0000256" key="1">
    <source>
        <dbReference type="SAM" id="MobiDB-lite"/>
    </source>
</evidence>